<comment type="caution">
    <text evidence="3">The sequence shown here is derived from an EMBL/GenBank/DDBJ whole genome shotgun (WGS) entry which is preliminary data.</text>
</comment>
<feature type="domain" description="DUF305" evidence="2">
    <location>
        <begin position="50"/>
        <end position="193"/>
    </location>
</feature>
<reference evidence="3 4" key="1">
    <citation type="journal article" date="2019" name="Int. J. Syst. Evol. Microbiol.">
        <title>The Global Catalogue of Microorganisms (GCM) 10K type strain sequencing project: providing services to taxonomists for standard genome sequencing and annotation.</title>
        <authorList>
            <consortium name="The Broad Institute Genomics Platform"/>
            <consortium name="The Broad Institute Genome Sequencing Center for Infectious Disease"/>
            <person name="Wu L."/>
            <person name="Ma J."/>
        </authorList>
    </citation>
    <scope>NUCLEOTIDE SEQUENCE [LARGE SCALE GENOMIC DNA]</scope>
    <source>
        <strain evidence="3 4">JCM 3272</strain>
    </source>
</reference>
<sequence>MKRLALTLLAAALLLTGCGKTVQPAPGTAAQAGIAEANAVAASGPHNDFDVMFLQMMIAHQQQGRQMLKLGEQKAVREDVIDLAGAIDVTEAEEVQTMQRWLKAWNVPQTDVTDPAVHAAHGGHPATGPEEIKALQDATGQDFETKFLNLLIGHQHNAVELAQQLATTGQNPTVKQLAERIQLSRTQQIKQMLGLVGG</sequence>
<dbReference type="EMBL" id="BAAARV010000142">
    <property type="protein sequence ID" value="GAA2395664.1"/>
    <property type="molecule type" value="Genomic_DNA"/>
</dbReference>
<organism evidence="3 4">
    <name type="scientific">Dactylosporangium salmoneum</name>
    <dbReference type="NCBI Taxonomy" id="53361"/>
    <lineage>
        <taxon>Bacteria</taxon>
        <taxon>Bacillati</taxon>
        <taxon>Actinomycetota</taxon>
        <taxon>Actinomycetes</taxon>
        <taxon>Micromonosporales</taxon>
        <taxon>Micromonosporaceae</taxon>
        <taxon>Dactylosporangium</taxon>
    </lineage>
</organism>
<feature type="chain" id="PRO_5045390373" evidence="1">
    <location>
        <begin position="25"/>
        <end position="198"/>
    </location>
</feature>
<dbReference type="RefSeq" id="WP_344620854.1">
    <property type="nucleotide sequence ID" value="NZ_BAAARV010000142.1"/>
</dbReference>
<dbReference type="PANTHER" id="PTHR36933:SF1">
    <property type="entry name" value="SLL0788 PROTEIN"/>
    <property type="match status" value="1"/>
</dbReference>
<dbReference type="InterPro" id="IPR005183">
    <property type="entry name" value="DUF305_CopM-like"/>
</dbReference>
<accession>A0ABN3I5Y0</accession>
<dbReference type="Pfam" id="PF03713">
    <property type="entry name" value="DUF305"/>
    <property type="match status" value="1"/>
</dbReference>
<keyword evidence="1" id="KW-0732">Signal</keyword>
<dbReference type="InterPro" id="IPR012347">
    <property type="entry name" value="Ferritin-like"/>
</dbReference>
<protein>
    <submittedName>
        <fullName evidence="3">DUF305 domain-containing protein</fullName>
    </submittedName>
</protein>
<dbReference type="PANTHER" id="PTHR36933">
    <property type="entry name" value="SLL0788 PROTEIN"/>
    <property type="match status" value="1"/>
</dbReference>
<name>A0ABN3I5Y0_9ACTN</name>
<evidence type="ECO:0000256" key="1">
    <source>
        <dbReference type="SAM" id="SignalP"/>
    </source>
</evidence>
<dbReference type="Gene3D" id="1.20.1260.10">
    <property type="match status" value="1"/>
</dbReference>
<keyword evidence="4" id="KW-1185">Reference proteome</keyword>
<evidence type="ECO:0000313" key="3">
    <source>
        <dbReference type="EMBL" id="GAA2395664.1"/>
    </source>
</evidence>
<feature type="signal peptide" evidence="1">
    <location>
        <begin position="1"/>
        <end position="24"/>
    </location>
</feature>
<proteinExistence type="predicted"/>
<dbReference type="PROSITE" id="PS51257">
    <property type="entry name" value="PROKAR_LIPOPROTEIN"/>
    <property type="match status" value="1"/>
</dbReference>
<evidence type="ECO:0000259" key="2">
    <source>
        <dbReference type="Pfam" id="PF03713"/>
    </source>
</evidence>
<dbReference type="Proteomes" id="UP001501444">
    <property type="component" value="Unassembled WGS sequence"/>
</dbReference>
<evidence type="ECO:0000313" key="4">
    <source>
        <dbReference type="Proteomes" id="UP001501444"/>
    </source>
</evidence>
<gene>
    <name evidence="3" type="ORF">GCM10010170_110720</name>
</gene>